<dbReference type="GO" id="GO:0005737">
    <property type="term" value="C:cytoplasm"/>
    <property type="evidence" value="ECO:0007669"/>
    <property type="project" value="UniProtKB-SubCell"/>
</dbReference>
<dbReference type="InterPro" id="IPR004521">
    <property type="entry name" value="Uncharacterised_CHP00451"/>
</dbReference>
<dbReference type="SMART" id="SM00359">
    <property type="entry name" value="PUA"/>
    <property type="match status" value="1"/>
</dbReference>
<dbReference type="PANTHER" id="PTHR22798">
    <property type="entry name" value="MCT-1 PROTEIN"/>
    <property type="match status" value="1"/>
</dbReference>
<comment type="similarity">
    <text evidence="2">Belongs to the MCTS1 family.</text>
</comment>
<evidence type="ECO:0000313" key="6">
    <source>
        <dbReference type="Proteomes" id="UP000708208"/>
    </source>
</evidence>
<dbReference type="PANTHER" id="PTHR22798:SF0">
    <property type="entry name" value="MALIGNANT T-CELL-AMPLIFIED SEQUENCE 1"/>
    <property type="match status" value="1"/>
</dbReference>
<dbReference type="InterPro" id="IPR016437">
    <property type="entry name" value="MCT-1/Tma20"/>
</dbReference>
<accession>A0A8J2PNS3</accession>
<evidence type="ECO:0000256" key="1">
    <source>
        <dbReference type="ARBA" id="ARBA00004496"/>
    </source>
</evidence>
<dbReference type="CDD" id="cd21155">
    <property type="entry name" value="PUA_MCTS-1-like"/>
    <property type="match status" value="1"/>
</dbReference>
<proteinExistence type="inferred from homology"/>
<sequence length="246" mass="28206">MSSFPRPVFKEIFKVIKACRPIFEPNERKWKKVILRSMRPLPSLKKPTMHGRIQIRDWTFESCIMFKKFDEKESVSGTQQLKSSVQKGIRTKIIEYYPDLESYIDMVLPKKENFKLVKCHDHIEILVNSTGEQLFFKQREGVWFPTLKLLHRYPFMLAREQVDKGAIKFVLSGANVMCPGLTSRGGKIADVPKNTIVAIMAEGKQHALGVGITTLSSDDIAKVNRGIGIELVHYLNDGLWNMKPVK</sequence>
<protein>
    <recommendedName>
        <fullName evidence="4">PUA domain-containing protein</fullName>
    </recommendedName>
</protein>
<keyword evidence="6" id="KW-1185">Reference proteome</keyword>
<dbReference type="OrthoDB" id="10249667at2759"/>
<dbReference type="InterPro" id="IPR002478">
    <property type="entry name" value="PUA"/>
</dbReference>
<dbReference type="NCBIfam" id="TIGR00451">
    <property type="entry name" value="unchar_dom_2"/>
    <property type="match status" value="1"/>
</dbReference>
<keyword evidence="3" id="KW-0963">Cytoplasm</keyword>
<comment type="caution">
    <text evidence="5">The sequence shown here is derived from an EMBL/GenBank/DDBJ whole genome shotgun (WGS) entry which is preliminary data.</text>
</comment>
<dbReference type="GO" id="GO:0003723">
    <property type="term" value="F:RNA binding"/>
    <property type="evidence" value="ECO:0007669"/>
    <property type="project" value="InterPro"/>
</dbReference>
<comment type="subcellular location">
    <subcellularLocation>
        <location evidence="1">Cytoplasm</location>
    </subcellularLocation>
</comment>
<dbReference type="FunFam" id="3.10.400.20:FF:000001">
    <property type="entry name" value="Malignant T-cell-amplified sequence 1"/>
    <property type="match status" value="1"/>
</dbReference>
<dbReference type="Pfam" id="PF17832">
    <property type="entry name" value="Pre-PUA"/>
    <property type="match status" value="1"/>
</dbReference>
<dbReference type="AlphaFoldDB" id="A0A8J2PNS3"/>
<evidence type="ECO:0000259" key="4">
    <source>
        <dbReference type="SMART" id="SM00359"/>
    </source>
</evidence>
<reference evidence="5" key="1">
    <citation type="submission" date="2021-06" db="EMBL/GenBank/DDBJ databases">
        <authorList>
            <person name="Hodson N. C."/>
            <person name="Mongue J. A."/>
            <person name="Jaron S. K."/>
        </authorList>
    </citation>
    <scope>NUCLEOTIDE SEQUENCE</scope>
</reference>
<organism evidence="5 6">
    <name type="scientific">Allacma fusca</name>
    <dbReference type="NCBI Taxonomy" id="39272"/>
    <lineage>
        <taxon>Eukaryota</taxon>
        <taxon>Metazoa</taxon>
        <taxon>Ecdysozoa</taxon>
        <taxon>Arthropoda</taxon>
        <taxon>Hexapoda</taxon>
        <taxon>Collembola</taxon>
        <taxon>Symphypleona</taxon>
        <taxon>Sminthuridae</taxon>
        <taxon>Allacma</taxon>
    </lineage>
</organism>
<dbReference type="PROSITE" id="PS50890">
    <property type="entry name" value="PUA"/>
    <property type="match status" value="1"/>
</dbReference>
<dbReference type="EMBL" id="CAJVCH010546168">
    <property type="protein sequence ID" value="CAG7828103.1"/>
    <property type="molecule type" value="Genomic_DNA"/>
</dbReference>
<name>A0A8J2PNS3_9HEXA</name>
<dbReference type="GO" id="GO:0002188">
    <property type="term" value="P:translation reinitiation"/>
    <property type="evidence" value="ECO:0007669"/>
    <property type="project" value="UniProtKB-ARBA"/>
</dbReference>
<dbReference type="Pfam" id="PF01472">
    <property type="entry name" value="PUA"/>
    <property type="match status" value="1"/>
</dbReference>
<evidence type="ECO:0000313" key="5">
    <source>
        <dbReference type="EMBL" id="CAG7828103.1"/>
    </source>
</evidence>
<evidence type="ECO:0000256" key="3">
    <source>
        <dbReference type="ARBA" id="ARBA00022490"/>
    </source>
</evidence>
<feature type="domain" description="PUA" evidence="4">
    <location>
        <begin position="158"/>
        <end position="236"/>
    </location>
</feature>
<dbReference type="CDD" id="cd11609">
    <property type="entry name" value="MCT1_N"/>
    <property type="match status" value="1"/>
</dbReference>
<gene>
    <name evidence="5" type="ORF">AFUS01_LOCUS38053</name>
</gene>
<dbReference type="Proteomes" id="UP000708208">
    <property type="component" value="Unassembled WGS sequence"/>
</dbReference>
<dbReference type="InterPro" id="IPR041366">
    <property type="entry name" value="Pre-PUA"/>
</dbReference>
<dbReference type="GO" id="GO:0001731">
    <property type="term" value="P:formation of translation preinitiation complex"/>
    <property type="evidence" value="ECO:0007669"/>
    <property type="project" value="TreeGrafter"/>
</dbReference>
<evidence type="ECO:0000256" key="2">
    <source>
        <dbReference type="ARBA" id="ARBA00008955"/>
    </source>
</evidence>